<dbReference type="Proteomes" id="UP000095594">
    <property type="component" value="Unassembled WGS sequence"/>
</dbReference>
<dbReference type="RefSeq" id="WP_055263751.1">
    <property type="nucleotide sequence ID" value="NZ_CABIXQ010000003.1"/>
</dbReference>
<dbReference type="SUPFAM" id="SSF48498">
    <property type="entry name" value="Tetracyclin repressor-like, C-terminal domain"/>
    <property type="match status" value="1"/>
</dbReference>
<dbReference type="InterPro" id="IPR050109">
    <property type="entry name" value="HTH-type_TetR-like_transc_reg"/>
</dbReference>
<dbReference type="InterPro" id="IPR009057">
    <property type="entry name" value="Homeodomain-like_sf"/>
</dbReference>
<dbReference type="EMBL" id="CYZX01000003">
    <property type="protein sequence ID" value="CUN86234.1"/>
    <property type="molecule type" value="Genomic_DNA"/>
</dbReference>
<dbReference type="AlphaFoldDB" id="A0A174ACU5"/>
<feature type="domain" description="HTH tetR-type" evidence="3">
    <location>
        <begin position="9"/>
        <end position="69"/>
    </location>
</feature>
<protein>
    <submittedName>
        <fullName evidence="4">Transcriptional regulator, TetR family</fullName>
    </submittedName>
</protein>
<name>A0A174ACU5_9CLOT</name>
<organism evidence="4 5">
    <name type="scientific">Clostridium disporicum</name>
    <dbReference type="NCBI Taxonomy" id="84024"/>
    <lineage>
        <taxon>Bacteria</taxon>
        <taxon>Bacillati</taxon>
        <taxon>Bacillota</taxon>
        <taxon>Clostridia</taxon>
        <taxon>Eubacteriales</taxon>
        <taxon>Clostridiaceae</taxon>
        <taxon>Clostridium</taxon>
    </lineage>
</organism>
<dbReference type="PRINTS" id="PR00455">
    <property type="entry name" value="HTHTETR"/>
</dbReference>
<evidence type="ECO:0000313" key="5">
    <source>
        <dbReference type="Proteomes" id="UP000095594"/>
    </source>
</evidence>
<dbReference type="Gene3D" id="1.10.357.10">
    <property type="entry name" value="Tetracycline Repressor, domain 2"/>
    <property type="match status" value="1"/>
</dbReference>
<gene>
    <name evidence="4" type="primary">fadR_1</name>
    <name evidence="4" type="ORF">ERS852471_00587</name>
</gene>
<dbReference type="PANTHER" id="PTHR30328">
    <property type="entry name" value="TRANSCRIPTIONAL REPRESSOR"/>
    <property type="match status" value="1"/>
</dbReference>
<evidence type="ECO:0000256" key="1">
    <source>
        <dbReference type="ARBA" id="ARBA00023125"/>
    </source>
</evidence>
<proteinExistence type="predicted"/>
<dbReference type="OrthoDB" id="9780939at2"/>
<reference evidence="4 5" key="1">
    <citation type="submission" date="2015-09" db="EMBL/GenBank/DDBJ databases">
        <authorList>
            <consortium name="Pathogen Informatics"/>
        </authorList>
    </citation>
    <scope>NUCLEOTIDE SEQUENCE [LARGE SCALE GENOMIC DNA]</scope>
    <source>
        <strain evidence="4 5">2789STDY5834856</strain>
    </source>
</reference>
<dbReference type="GO" id="GO:0006355">
    <property type="term" value="P:regulation of DNA-templated transcription"/>
    <property type="evidence" value="ECO:0007669"/>
    <property type="project" value="UniProtKB-ARBA"/>
</dbReference>
<sequence>MSDKELQNAEVKDKIIKAAIEEFAENGYKAASTNSICKKAKVSKGLIYYYFKSKEEIYLHALKFAIDRFKENVNIEIDDKDKCGIDYISRYFDIKFKFFRENPLYSMLIVNSVLYYNIEEAIKLSEEFQEYNNNLIYKIIKNIDINPKFDREKAFELIMIIGEKLEEKHMRNIGDKDKDTVIEEFRKDHKIMIEMVFEGIDK</sequence>
<dbReference type="InterPro" id="IPR001647">
    <property type="entry name" value="HTH_TetR"/>
</dbReference>
<accession>A0A174ACU5</accession>
<evidence type="ECO:0000259" key="3">
    <source>
        <dbReference type="PROSITE" id="PS50977"/>
    </source>
</evidence>
<dbReference type="Pfam" id="PF00440">
    <property type="entry name" value="TetR_N"/>
    <property type="match status" value="1"/>
</dbReference>
<dbReference type="InterPro" id="IPR036271">
    <property type="entry name" value="Tet_transcr_reg_TetR-rel_C_sf"/>
</dbReference>
<evidence type="ECO:0000256" key="2">
    <source>
        <dbReference type="PROSITE-ProRule" id="PRU00335"/>
    </source>
</evidence>
<evidence type="ECO:0000313" key="4">
    <source>
        <dbReference type="EMBL" id="CUN86234.1"/>
    </source>
</evidence>
<dbReference type="PROSITE" id="PS01081">
    <property type="entry name" value="HTH_TETR_1"/>
    <property type="match status" value="1"/>
</dbReference>
<dbReference type="GO" id="GO:0003677">
    <property type="term" value="F:DNA binding"/>
    <property type="evidence" value="ECO:0007669"/>
    <property type="project" value="UniProtKB-UniRule"/>
</dbReference>
<dbReference type="PANTHER" id="PTHR30328:SF54">
    <property type="entry name" value="HTH-TYPE TRANSCRIPTIONAL REPRESSOR SCO4008"/>
    <property type="match status" value="1"/>
</dbReference>
<keyword evidence="1 2" id="KW-0238">DNA-binding</keyword>
<dbReference type="SUPFAM" id="SSF46689">
    <property type="entry name" value="Homeodomain-like"/>
    <property type="match status" value="1"/>
</dbReference>
<dbReference type="InterPro" id="IPR023772">
    <property type="entry name" value="DNA-bd_HTH_TetR-type_CS"/>
</dbReference>
<dbReference type="PROSITE" id="PS50977">
    <property type="entry name" value="HTH_TETR_2"/>
    <property type="match status" value="1"/>
</dbReference>
<feature type="DNA-binding region" description="H-T-H motif" evidence="2">
    <location>
        <begin position="32"/>
        <end position="51"/>
    </location>
</feature>